<evidence type="ECO:0000259" key="1">
    <source>
        <dbReference type="Pfam" id="PF03886"/>
    </source>
</evidence>
<dbReference type="EMBL" id="CXWC01000001">
    <property type="protein sequence ID" value="CTQ65140.1"/>
    <property type="molecule type" value="Genomic_DNA"/>
</dbReference>
<dbReference type="SUPFAM" id="SSF159594">
    <property type="entry name" value="XCC0632-like"/>
    <property type="match status" value="1"/>
</dbReference>
<dbReference type="PROSITE" id="PS51318">
    <property type="entry name" value="TAT"/>
    <property type="match status" value="1"/>
</dbReference>
<dbReference type="InterPro" id="IPR006311">
    <property type="entry name" value="TAT_signal"/>
</dbReference>
<dbReference type="GeneID" id="97668102"/>
<dbReference type="InterPro" id="IPR005586">
    <property type="entry name" value="ABC_trans_aux"/>
</dbReference>
<organism evidence="2 3">
    <name type="scientific">Roseibium album</name>
    <dbReference type="NCBI Taxonomy" id="311410"/>
    <lineage>
        <taxon>Bacteria</taxon>
        <taxon>Pseudomonadati</taxon>
        <taxon>Pseudomonadota</taxon>
        <taxon>Alphaproteobacteria</taxon>
        <taxon>Hyphomicrobiales</taxon>
        <taxon>Stappiaceae</taxon>
        <taxon>Roseibium</taxon>
    </lineage>
</organism>
<gene>
    <name evidence="2" type="ORF">LA5096_00655</name>
</gene>
<dbReference type="Proteomes" id="UP000049983">
    <property type="component" value="Unassembled WGS sequence"/>
</dbReference>
<dbReference type="RefSeq" id="WP_055117005.1">
    <property type="nucleotide sequence ID" value="NZ_CANKXR010000009.1"/>
</dbReference>
<protein>
    <submittedName>
        <fullName evidence="2">ABC-type uncharacterized transport system, auxiliary component</fullName>
    </submittedName>
</protein>
<dbReference type="OrthoDB" id="9808689at2"/>
<evidence type="ECO:0000313" key="3">
    <source>
        <dbReference type="Proteomes" id="UP000049983"/>
    </source>
</evidence>
<dbReference type="Gene3D" id="3.40.50.10610">
    <property type="entry name" value="ABC-type transport auxiliary lipoprotein component"/>
    <property type="match status" value="1"/>
</dbReference>
<keyword evidence="3" id="KW-1185">Reference proteome</keyword>
<dbReference type="AlphaFoldDB" id="A0A0M7AIQ7"/>
<feature type="domain" description="ABC-type transport auxiliary lipoprotein component" evidence="1">
    <location>
        <begin position="35"/>
        <end position="193"/>
    </location>
</feature>
<name>A0A0M7AIQ7_9HYPH</name>
<proteinExistence type="predicted"/>
<dbReference type="PROSITE" id="PS51257">
    <property type="entry name" value="PROKAR_LIPOPROTEIN"/>
    <property type="match status" value="1"/>
</dbReference>
<sequence>MTKPKTNMTRRGVLGVLGLGALTAGCTSTAPSAFYSLTSADVDGLQGRSSRVQVLVAPPRALKALDTSYIAVVDKGPIYSYYPKSAWADTLPNVVQLKLMETLQNTGRLRGVGLPGDGLLIDYQLQTEIRAFELQVAGNRGVVEISARVVNDRNGRTVSTKVFRAETPAGSSSVDKAVEAMNTSADRVFAEMAAWTLKNV</sequence>
<dbReference type="STRING" id="311410.LA5095_03289"/>
<evidence type="ECO:0000313" key="2">
    <source>
        <dbReference type="EMBL" id="CTQ65140.1"/>
    </source>
</evidence>
<reference evidence="3" key="1">
    <citation type="submission" date="2015-07" db="EMBL/GenBank/DDBJ databases">
        <authorList>
            <person name="Rodrigo-Torres Lidia"/>
            <person name="Arahal R.David."/>
        </authorList>
    </citation>
    <scope>NUCLEOTIDE SEQUENCE [LARGE SCALE GENOMIC DNA]</scope>
    <source>
        <strain evidence="3">CECT 5096</strain>
    </source>
</reference>
<dbReference type="Pfam" id="PF03886">
    <property type="entry name" value="ABC_trans_aux"/>
    <property type="match status" value="1"/>
</dbReference>
<accession>A0A0M7AIQ7</accession>